<dbReference type="GO" id="GO:0005198">
    <property type="term" value="F:structural molecule activity"/>
    <property type="evidence" value="ECO:0007669"/>
    <property type="project" value="InterPro"/>
</dbReference>
<evidence type="ECO:0000259" key="3">
    <source>
        <dbReference type="Pfam" id="PF19317"/>
    </source>
</evidence>
<dbReference type="PANTHER" id="PTHR40389:SF3">
    <property type="entry name" value="IGE-BINDING PROTEIN"/>
    <property type="match status" value="1"/>
</dbReference>
<feature type="compositionally biased region" description="Pro residues" evidence="1">
    <location>
        <begin position="167"/>
        <end position="176"/>
    </location>
</feature>
<dbReference type="Pfam" id="PF00607">
    <property type="entry name" value="Gag_p24"/>
    <property type="match status" value="1"/>
</dbReference>
<sequence>MGLTISSHAGYIRLLMSLIEQGGRKVSKAQIKALLQVIQKAFPAFPSMGTLEVAQWDRIGQSLKDYQKEGNRVRKTVFNTWSIIRTILEDLAIQTSNAGEKETPQTQELKKQDLKRTAPEETDGGREGECSGWSGDPPEAPGYNSKESKTKKSFTTPKLYPSLNTLTPPPPTPPPDYGLASRASLVATPPPPCLPEVSKPDSLRNEPISPTQKGKEDISAFPVRYIEDREDANRRIAQHKPIDCKVLKMLRSSVLKNGAIAPFTLALLSNLAQQTLTPADWYLAAESALSGGDYLTWKLKFHDLCSLQASENRQAGINVPFEQLVGQGEFEPIARQITATEQVFNQIASAATKAWRALPGKDSESLYTEIIQKQNESFADFVDRLSTEVRRHIPHEDAAKVLIRDLAF</sequence>
<dbReference type="InterPro" id="IPR038124">
    <property type="entry name" value="B_retro_matrix_sf"/>
</dbReference>
<dbReference type="InParanoid" id="A0A5F8HDW1"/>
<dbReference type="GO" id="GO:0016032">
    <property type="term" value="P:viral process"/>
    <property type="evidence" value="ECO:0007669"/>
    <property type="project" value="InterPro"/>
</dbReference>
<dbReference type="Pfam" id="PF02337">
    <property type="entry name" value="Gag_p10"/>
    <property type="match status" value="1"/>
</dbReference>
<reference evidence="4 5" key="1">
    <citation type="journal article" date="2007" name="Nature">
        <title>Genome of the marsupial Monodelphis domestica reveals innovation in non-coding sequences.</title>
        <authorList>
            <person name="Mikkelsen T.S."/>
            <person name="Wakefield M.J."/>
            <person name="Aken B."/>
            <person name="Amemiya C.T."/>
            <person name="Chang J.L."/>
            <person name="Duke S."/>
            <person name="Garber M."/>
            <person name="Gentles A.J."/>
            <person name="Goodstadt L."/>
            <person name="Heger A."/>
            <person name="Jurka J."/>
            <person name="Kamal M."/>
            <person name="Mauceli E."/>
            <person name="Searle S.M."/>
            <person name="Sharpe T."/>
            <person name="Baker M.L."/>
            <person name="Batzer M.A."/>
            <person name="Benos P.V."/>
            <person name="Belov K."/>
            <person name="Clamp M."/>
            <person name="Cook A."/>
            <person name="Cuff J."/>
            <person name="Das R."/>
            <person name="Davidow L."/>
            <person name="Deakin J.E."/>
            <person name="Fazzari M.J."/>
            <person name="Glass J.L."/>
            <person name="Grabherr M."/>
            <person name="Greally J.M."/>
            <person name="Gu W."/>
            <person name="Hore T.A."/>
            <person name="Huttley G.A."/>
            <person name="Kleber M."/>
            <person name="Jirtle R.L."/>
            <person name="Koina E."/>
            <person name="Lee J.T."/>
            <person name="Mahony S."/>
            <person name="Marra M.A."/>
            <person name="Miller R.D."/>
            <person name="Nicholls R.D."/>
            <person name="Oda M."/>
            <person name="Papenfuss A.T."/>
            <person name="Parra Z.E."/>
            <person name="Pollock D.D."/>
            <person name="Ray D.A."/>
            <person name="Schein J.E."/>
            <person name="Speed T.P."/>
            <person name="Thompson K."/>
            <person name="VandeBerg J.L."/>
            <person name="Wade C.M."/>
            <person name="Walker J.A."/>
            <person name="Waters P.D."/>
            <person name="Webber C."/>
            <person name="Weidman J.R."/>
            <person name="Xie X."/>
            <person name="Zody M.C."/>
            <person name="Baldwin J."/>
            <person name="Abdouelleil A."/>
            <person name="Abdulkadir J."/>
            <person name="Abebe A."/>
            <person name="Abera B."/>
            <person name="Abreu J."/>
            <person name="Acer S.C."/>
            <person name="Aftuck L."/>
            <person name="Alexander A."/>
            <person name="An P."/>
            <person name="Anderson E."/>
            <person name="Anderson S."/>
            <person name="Arachi H."/>
            <person name="Azer M."/>
            <person name="Bachantsang P."/>
            <person name="Barry A."/>
            <person name="Bayul T."/>
            <person name="Berlin A."/>
            <person name="Bessette D."/>
            <person name="Bloom T."/>
            <person name="Bloom T."/>
            <person name="Boguslavskiy L."/>
            <person name="Bonnet C."/>
            <person name="Boukhgalter B."/>
            <person name="Bourzgui I."/>
            <person name="Brown A."/>
            <person name="Cahill P."/>
            <person name="Channer S."/>
            <person name="Cheshatsang Y."/>
            <person name="Chuda L."/>
            <person name="Citroen M."/>
            <person name="Collymore A."/>
            <person name="Cooke P."/>
            <person name="Costello M."/>
            <person name="D'Aco K."/>
            <person name="Daza R."/>
            <person name="De Haan G."/>
            <person name="DeGray S."/>
            <person name="DeMaso C."/>
            <person name="Dhargay N."/>
            <person name="Dooley K."/>
            <person name="Dooley E."/>
            <person name="Doricent M."/>
            <person name="Dorje P."/>
            <person name="Dorjee K."/>
            <person name="Dupes A."/>
            <person name="Elong R."/>
            <person name="Falk J."/>
            <person name="Farina A."/>
            <person name="Faro S."/>
            <person name="Ferguson D."/>
            <person name="Fisher S."/>
            <person name="Foley C.D."/>
            <person name="Franke A."/>
            <person name="Friedrich D."/>
            <person name="Gadbois L."/>
            <person name="Gearin G."/>
            <person name="Gearin C.R."/>
            <person name="Giannoukos G."/>
            <person name="Goode T."/>
            <person name="Graham J."/>
            <person name="Grandbois E."/>
            <person name="Grewal S."/>
            <person name="Gyaltsen K."/>
            <person name="Hafez N."/>
            <person name="Hagos B."/>
            <person name="Hall J."/>
            <person name="Henson C."/>
            <person name="Hollinger A."/>
            <person name="Honan T."/>
            <person name="Huard M.D."/>
            <person name="Hughes L."/>
            <person name="Hurhula B."/>
            <person name="Husby M.E."/>
            <person name="Kamat A."/>
            <person name="Kanga B."/>
            <person name="Kashin S."/>
            <person name="Khazanovich D."/>
            <person name="Kisner P."/>
            <person name="Lance K."/>
            <person name="Lara M."/>
            <person name="Lee W."/>
            <person name="Lennon N."/>
            <person name="Letendre F."/>
            <person name="LeVine R."/>
            <person name="Lipovsky A."/>
            <person name="Liu X."/>
            <person name="Liu J."/>
            <person name="Liu S."/>
            <person name="Lokyitsang T."/>
            <person name="Lokyitsang Y."/>
            <person name="Lubonja R."/>
            <person name="Lui A."/>
            <person name="MacDonald P."/>
            <person name="Magnisalis V."/>
            <person name="Maru K."/>
            <person name="Matthews C."/>
            <person name="McCusker W."/>
            <person name="McDonough S."/>
            <person name="Mehta T."/>
            <person name="Meldrim J."/>
            <person name="Meneus L."/>
            <person name="Mihai O."/>
            <person name="Mihalev A."/>
            <person name="Mihova T."/>
            <person name="Mittelman R."/>
            <person name="Mlenga V."/>
            <person name="Montmayeur A."/>
            <person name="Mulrain L."/>
            <person name="Navidi A."/>
            <person name="Naylor J."/>
            <person name="Negash T."/>
            <person name="Nguyen T."/>
            <person name="Nguyen N."/>
            <person name="Nicol R."/>
            <person name="Norbu C."/>
            <person name="Norbu N."/>
            <person name="Novod N."/>
            <person name="O'Neill B."/>
            <person name="Osman S."/>
            <person name="Markiewicz E."/>
            <person name="Oyono O.L."/>
            <person name="Patti C."/>
            <person name="Phunkhang P."/>
            <person name="Pierre F."/>
            <person name="Priest M."/>
            <person name="Raghuraman S."/>
            <person name="Rege F."/>
            <person name="Reyes R."/>
            <person name="Rise C."/>
            <person name="Rogov P."/>
            <person name="Ross K."/>
            <person name="Ryan E."/>
            <person name="Settipalli S."/>
            <person name="Shea T."/>
            <person name="Sherpa N."/>
            <person name="Shi L."/>
            <person name="Shih D."/>
            <person name="Sparrow T."/>
            <person name="Spaulding J."/>
            <person name="Stalker J."/>
            <person name="Stange-Thomann N."/>
            <person name="Stavropoulos S."/>
            <person name="Stone C."/>
            <person name="Strader C."/>
            <person name="Tesfaye S."/>
            <person name="Thomson T."/>
            <person name="Thoulutsang Y."/>
            <person name="Thoulutsang D."/>
            <person name="Topham K."/>
            <person name="Topping I."/>
            <person name="Tsamla T."/>
            <person name="Vassiliev H."/>
            <person name="Vo A."/>
            <person name="Wangchuk T."/>
            <person name="Wangdi T."/>
            <person name="Weiand M."/>
            <person name="Wilkinson J."/>
            <person name="Wilson A."/>
            <person name="Yadav S."/>
            <person name="Young G."/>
            <person name="Yu Q."/>
            <person name="Zembek L."/>
            <person name="Zhong D."/>
            <person name="Zimmer A."/>
            <person name="Zwirko Z."/>
            <person name="Jaffe D.B."/>
            <person name="Alvarez P."/>
            <person name="Brockman W."/>
            <person name="Butler J."/>
            <person name="Chin C."/>
            <person name="Gnerre S."/>
            <person name="MacCallum I."/>
            <person name="Graves J.A."/>
            <person name="Ponting C.P."/>
            <person name="Breen M."/>
            <person name="Samollow P.B."/>
            <person name="Lander E.S."/>
            <person name="Lindblad-Toh K."/>
        </authorList>
    </citation>
    <scope>NUCLEOTIDE SEQUENCE [LARGE SCALE GENOMIC DNA]</scope>
</reference>
<dbReference type="Gene3D" id="1.10.150.490">
    <property type="entry name" value="Retroviral GAG p10 protein"/>
    <property type="match status" value="1"/>
</dbReference>
<dbReference type="InterPro" id="IPR008916">
    <property type="entry name" value="Retrov_capsid_C"/>
</dbReference>
<dbReference type="KEGG" id="mdo:107650728"/>
<dbReference type="Pfam" id="PF19317">
    <property type="entry name" value="Gag_p24_C"/>
    <property type="match status" value="1"/>
</dbReference>
<keyword evidence="5" id="KW-1185">Reference proteome</keyword>
<dbReference type="Bgee" id="ENSMODG00000046157">
    <property type="expression patterns" value="Expressed in heart and 10 other cell types or tissues"/>
</dbReference>
<name>A0A5F8HDW1_MONDO</name>
<feature type="compositionally biased region" description="Basic and acidic residues" evidence="1">
    <location>
        <begin position="99"/>
        <end position="129"/>
    </location>
</feature>
<accession>A0A5F8HDW1</accession>
<evidence type="ECO:0000256" key="1">
    <source>
        <dbReference type="SAM" id="MobiDB-lite"/>
    </source>
</evidence>
<dbReference type="GeneTree" id="ENSGT00940000162994"/>
<feature type="domain" description="Retroviral nucleocapsid Gag protein p24 C-terminal" evidence="3">
    <location>
        <begin position="368"/>
        <end position="408"/>
    </location>
</feature>
<dbReference type="Gene3D" id="1.10.375.10">
    <property type="entry name" value="Human Immunodeficiency Virus Type 1 Capsid Protein"/>
    <property type="match status" value="1"/>
</dbReference>
<dbReference type="InterPro" id="IPR010999">
    <property type="entry name" value="Retrovr_matrix"/>
</dbReference>
<dbReference type="SUPFAM" id="SSF47943">
    <property type="entry name" value="Retrovirus capsid protein, N-terminal core domain"/>
    <property type="match status" value="1"/>
</dbReference>
<dbReference type="Proteomes" id="UP000002280">
    <property type="component" value="Chromosome 1"/>
</dbReference>
<evidence type="ECO:0000259" key="2">
    <source>
        <dbReference type="Pfam" id="PF02337"/>
    </source>
</evidence>
<dbReference type="InterPro" id="IPR003322">
    <property type="entry name" value="B_retro_matrix"/>
</dbReference>
<dbReference type="Gene3D" id="1.10.1200.30">
    <property type="match status" value="1"/>
</dbReference>
<reference evidence="4" key="2">
    <citation type="submission" date="2025-08" db="UniProtKB">
        <authorList>
            <consortium name="Ensembl"/>
        </authorList>
    </citation>
    <scope>IDENTIFICATION</scope>
</reference>
<protein>
    <submittedName>
        <fullName evidence="4">Endogenous retrovirus group K member 9 Gag polyprotein-like</fullName>
    </submittedName>
</protein>
<dbReference type="Ensembl" id="ENSMODT00000088654.1">
    <property type="protein sequence ID" value="ENSMODP00000058259.1"/>
    <property type="gene ID" value="ENSMODG00000046157.1"/>
</dbReference>
<dbReference type="InterPro" id="IPR045345">
    <property type="entry name" value="Gag_p24_C"/>
</dbReference>
<dbReference type="AlphaFoldDB" id="A0A5F8HDW1"/>
<feature type="region of interest" description="Disordered" evidence="1">
    <location>
        <begin position="96"/>
        <end position="214"/>
    </location>
</feature>
<proteinExistence type="predicted"/>
<dbReference type="InterPro" id="IPR050195">
    <property type="entry name" value="Primate_lentivir_Gag_pol-like"/>
</dbReference>
<evidence type="ECO:0000313" key="4">
    <source>
        <dbReference type="Ensembl" id="ENSMODP00000058259.1"/>
    </source>
</evidence>
<feature type="domain" description="Beta-retroviral matrix protein" evidence="2">
    <location>
        <begin position="8"/>
        <end position="89"/>
    </location>
</feature>
<dbReference type="PANTHER" id="PTHR40389">
    <property type="entry name" value="ENDOGENOUS RETROVIRUS GROUP K MEMBER 24 GAG POLYPROTEIN-RELATED"/>
    <property type="match status" value="1"/>
</dbReference>
<reference evidence="4" key="3">
    <citation type="submission" date="2025-09" db="UniProtKB">
        <authorList>
            <consortium name="Ensembl"/>
        </authorList>
    </citation>
    <scope>IDENTIFICATION</scope>
</reference>
<dbReference type="SUPFAM" id="SSF47836">
    <property type="entry name" value="Retroviral matrix proteins"/>
    <property type="match status" value="1"/>
</dbReference>
<dbReference type="OMA" id="RINTCAI"/>
<organism evidence="4 5">
    <name type="scientific">Monodelphis domestica</name>
    <name type="common">Gray short-tailed opossum</name>
    <dbReference type="NCBI Taxonomy" id="13616"/>
    <lineage>
        <taxon>Eukaryota</taxon>
        <taxon>Metazoa</taxon>
        <taxon>Chordata</taxon>
        <taxon>Craniata</taxon>
        <taxon>Vertebrata</taxon>
        <taxon>Euteleostomi</taxon>
        <taxon>Mammalia</taxon>
        <taxon>Metatheria</taxon>
        <taxon>Didelphimorphia</taxon>
        <taxon>Didelphidae</taxon>
        <taxon>Monodelphis</taxon>
    </lineage>
</organism>
<evidence type="ECO:0000313" key="5">
    <source>
        <dbReference type="Proteomes" id="UP000002280"/>
    </source>
</evidence>
<dbReference type="SUPFAM" id="SSF47353">
    <property type="entry name" value="Retrovirus capsid dimerization domain-like"/>
    <property type="match status" value="1"/>
</dbReference>
<dbReference type="InterPro" id="IPR008919">
    <property type="entry name" value="Retrov_capsid_N"/>
</dbReference>